<dbReference type="Pfam" id="PF03109">
    <property type="entry name" value="ABC1"/>
    <property type="match status" value="1"/>
</dbReference>
<dbReference type="PROSITE" id="PS50011">
    <property type="entry name" value="PROTEIN_KINASE_DOM"/>
    <property type="match status" value="1"/>
</dbReference>
<proteinExistence type="inferred from homology"/>
<evidence type="ECO:0000259" key="3">
    <source>
        <dbReference type="PROSITE" id="PS50011"/>
    </source>
</evidence>
<dbReference type="CDD" id="cd05121">
    <property type="entry name" value="ABC1_ADCK3-like"/>
    <property type="match status" value="1"/>
</dbReference>
<dbReference type="GO" id="GO:0005524">
    <property type="term" value="F:ATP binding"/>
    <property type="evidence" value="ECO:0007669"/>
    <property type="project" value="InterPro"/>
</dbReference>
<dbReference type="GO" id="GO:0004672">
    <property type="term" value="F:protein kinase activity"/>
    <property type="evidence" value="ECO:0007669"/>
    <property type="project" value="InterPro"/>
</dbReference>
<dbReference type="KEGG" id="wsu:WS0407"/>
<evidence type="ECO:0000313" key="4">
    <source>
        <dbReference type="EMBL" id="CAE09551.1"/>
    </source>
</evidence>
<name>Q7MA89_WOLSU</name>
<dbReference type="eggNOG" id="COG0661">
    <property type="taxonomic scope" value="Bacteria"/>
</dbReference>
<dbReference type="Proteomes" id="UP000000422">
    <property type="component" value="Chromosome"/>
</dbReference>
<keyword evidence="2" id="KW-0812">Transmembrane</keyword>
<dbReference type="InterPro" id="IPR004147">
    <property type="entry name" value="ABC1_dom"/>
</dbReference>
<dbReference type="SUPFAM" id="SSF56112">
    <property type="entry name" value="Protein kinase-like (PK-like)"/>
    <property type="match status" value="1"/>
</dbReference>
<sequence>MGFLRLYSPWRVWKVFRFLATIFLLIKKRDSFLWITPLSPRALHGVILDLGASFIKLAQVLATRSDFFDESYLEPLRTLHDDIPPMDHEAFSRVFERSFGESDPFLEFASKPLASASIGQVHRARLKSGEEVAVKLLREGIGARVQADICIITFFNLLFRPLFSPYTKHSVESVLLEFSSMILKEVNLAQERYHLELFWEVYRESGVLFPLPFADYCTSEALVMSFHEGVRFDDKEGLLTLGVDFGSLMEKLVEFYVEQMLVTGLFHADPHPGNLLVDASGNLIFLDFGMVKKISTPTRIAIIELVKAAHERDFEHYILACKKLGIIAQEAPSGEMEEFASRMFAIFDNTSLDSASMQKLAFEVLESMRDMPFKLPQEAIYILRVSAIIEGLGTRYIENFNGIKDILPILQKNLSRALGMREGLLEGIWSEAKSLPMSLKHLKNILAKADEGELRVRIAQGDAEALAWRLKGYIRGVLPGILSLLGAFFLLGAGFREEAFWLFGAGIVWLFYKV</sequence>
<keyword evidence="5" id="KW-1185">Reference proteome</keyword>
<evidence type="ECO:0000313" key="5">
    <source>
        <dbReference type="Proteomes" id="UP000000422"/>
    </source>
</evidence>
<dbReference type="InterPro" id="IPR011009">
    <property type="entry name" value="Kinase-like_dom_sf"/>
</dbReference>
<protein>
    <submittedName>
        <fullName evidence="4">ABC TRANSPORTER</fullName>
    </submittedName>
</protein>
<evidence type="ECO:0000256" key="1">
    <source>
        <dbReference type="ARBA" id="ARBA00009670"/>
    </source>
</evidence>
<keyword evidence="2" id="KW-0472">Membrane</keyword>
<dbReference type="InterPro" id="IPR050154">
    <property type="entry name" value="UbiB_kinase"/>
</dbReference>
<dbReference type="AlphaFoldDB" id="Q7MA89"/>
<dbReference type="PANTHER" id="PTHR10566:SF113">
    <property type="entry name" value="PROTEIN ACTIVITY OF BC1 COMPLEX KINASE 7, CHLOROPLASTIC"/>
    <property type="match status" value="1"/>
</dbReference>
<dbReference type="STRING" id="273121.WS0407"/>
<dbReference type="PANTHER" id="PTHR10566">
    <property type="entry name" value="CHAPERONE-ACTIVITY OF BC1 COMPLEX CABC1 -RELATED"/>
    <property type="match status" value="1"/>
</dbReference>
<dbReference type="InterPro" id="IPR000719">
    <property type="entry name" value="Prot_kinase_dom"/>
</dbReference>
<reference evidence="4 5" key="1">
    <citation type="journal article" date="2003" name="Proc. Natl. Acad. Sci. U.S.A.">
        <title>Complete genome sequence and analysis of Wolinella succinogenes.</title>
        <authorList>
            <person name="Baar C."/>
            <person name="Eppinger M."/>
            <person name="Raddatz G."/>
            <person name="Simon JM."/>
            <person name="Lanz C."/>
            <person name="Klimmek O."/>
            <person name="Nandakumar R."/>
            <person name="Gross R."/>
            <person name="Rosinus A."/>
            <person name="Keller H."/>
            <person name="Jagtap P."/>
            <person name="Linke B."/>
            <person name="Meyer F."/>
            <person name="Lederer H."/>
            <person name="Schuster S.C."/>
        </authorList>
    </citation>
    <scope>NUCLEOTIDE SEQUENCE [LARGE SCALE GENOMIC DNA]</scope>
    <source>
        <strain evidence="5">ATCC 29543 / DSM 1740 / CCUG 13145 / JCM 31913 / LMG 7466 / NCTC 11488 / FDC 602W</strain>
    </source>
</reference>
<evidence type="ECO:0000256" key="2">
    <source>
        <dbReference type="SAM" id="Phobius"/>
    </source>
</evidence>
<dbReference type="HOGENOM" id="CLU_006533_0_3_7"/>
<dbReference type="EMBL" id="BX571658">
    <property type="protein sequence ID" value="CAE09551.1"/>
    <property type="molecule type" value="Genomic_DNA"/>
</dbReference>
<comment type="similarity">
    <text evidence="1">Belongs to the protein kinase superfamily. ADCK protein kinase family.</text>
</comment>
<feature type="domain" description="Protein kinase" evidence="3">
    <location>
        <begin position="107"/>
        <end position="435"/>
    </location>
</feature>
<keyword evidence="2" id="KW-1133">Transmembrane helix</keyword>
<accession>Q7MA89</accession>
<organism evidence="5">
    <name type="scientific">Wolinella succinogenes (strain ATCC 29543 / DSM 1740 / CCUG 13145 / JCM 31913 / LMG 7466 / NCTC 11488 / FDC 602W)</name>
    <name type="common">Vibrio succinogenes</name>
    <dbReference type="NCBI Taxonomy" id="273121"/>
    <lineage>
        <taxon>Bacteria</taxon>
        <taxon>Pseudomonadati</taxon>
        <taxon>Campylobacterota</taxon>
        <taxon>Epsilonproteobacteria</taxon>
        <taxon>Campylobacterales</taxon>
        <taxon>Helicobacteraceae</taxon>
        <taxon>Wolinella</taxon>
    </lineage>
</organism>
<feature type="transmembrane region" description="Helical" evidence="2">
    <location>
        <begin position="476"/>
        <end position="495"/>
    </location>
</feature>
<gene>
    <name evidence="4" type="ordered locus">WS0407</name>
</gene>